<feature type="transmembrane region" description="Helical" evidence="1">
    <location>
        <begin position="628"/>
        <end position="652"/>
    </location>
</feature>
<keyword evidence="1" id="KW-0812">Transmembrane</keyword>
<feature type="transmembrane region" description="Helical" evidence="1">
    <location>
        <begin position="594"/>
        <end position="616"/>
    </location>
</feature>
<feature type="transmembrane region" description="Helical" evidence="1">
    <location>
        <begin position="567"/>
        <end position="588"/>
    </location>
</feature>
<dbReference type="RefSeq" id="WP_183304431.1">
    <property type="nucleotide sequence ID" value="NZ_JACIFD010000005.1"/>
</dbReference>
<evidence type="ECO:0000256" key="1">
    <source>
        <dbReference type="SAM" id="Phobius"/>
    </source>
</evidence>
<accession>A0A840DMP5</accession>
<evidence type="ECO:0008006" key="4">
    <source>
        <dbReference type="Google" id="ProtNLM"/>
    </source>
</evidence>
<dbReference type="EMBL" id="JACIFD010000005">
    <property type="protein sequence ID" value="MBB4071328.1"/>
    <property type="molecule type" value="Genomic_DNA"/>
</dbReference>
<feature type="transmembrane region" description="Helical" evidence="1">
    <location>
        <begin position="754"/>
        <end position="772"/>
    </location>
</feature>
<evidence type="ECO:0000313" key="3">
    <source>
        <dbReference type="Proteomes" id="UP000571183"/>
    </source>
</evidence>
<organism evidence="2 3">
    <name type="scientific">Canibacter oris</name>
    <dbReference type="NCBI Taxonomy" id="1365628"/>
    <lineage>
        <taxon>Bacteria</taxon>
        <taxon>Bacillati</taxon>
        <taxon>Actinomycetota</taxon>
        <taxon>Actinomycetes</taxon>
        <taxon>Micrococcales</taxon>
        <taxon>Microbacteriaceae</taxon>
        <taxon>Canibacter</taxon>
    </lineage>
</organism>
<protein>
    <recommendedName>
        <fullName evidence="4">ABC transporter permease</fullName>
    </recommendedName>
</protein>
<reference evidence="2" key="1">
    <citation type="submission" date="2020-08" db="EMBL/GenBank/DDBJ databases">
        <title>Sequencing the genomes of 1000 actinobacteria strains.</title>
        <authorList>
            <person name="Klenk H.-P."/>
        </authorList>
    </citation>
    <scope>NUCLEOTIDE SEQUENCE [LARGE SCALE GENOMIC DNA]</scope>
    <source>
        <strain evidence="2">DSM 27064</strain>
    </source>
</reference>
<comment type="caution">
    <text evidence="2">The sequence shown here is derived from an EMBL/GenBank/DDBJ whole genome shotgun (WGS) entry which is preliminary data.</text>
</comment>
<gene>
    <name evidence="2" type="ORF">F5897_000625</name>
</gene>
<name>A0A840DMP5_9MICO</name>
<keyword evidence="1" id="KW-1133">Transmembrane helix</keyword>
<feature type="transmembrane region" description="Helical" evidence="1">
    <location>
        <begin position="720"/>
        <end position="742"/>
    </location>
</feature>
<keyword evidence="1" id="KW-0472">Membrane</keyword>
<proteinExistence type="predicted"/>
<keyword evidence="3" id="KW-1185">Reference proteome</keyword>
<dbReference type="AlphaFoldDB" id="A0A840DMP5"/>
<dbReference type="Proteomes" id="UP000571183">
    <property type="component" value="Unassembled WGS sequence"/>
</dbReference>
<sequence>MRSIPEIATVAPVGYLGSQIGTEKWLGIIIPWEVLQPAQRIGLTFEIASKSHDGVSWRLDYATDVLVEIDLANWDGVLGETAVPQSASEHGIVVSYPGSTIKYSDSAITPQGLYVALYPVLLSHTSIVAVDPEAEMDLLGEAASFLQPLQQAEKLITDLEGLNATKIASLIPAESDILPPEFLHYPGLRDFENAPAVWGFFGANSDLVPYLRYEDALAPQRMTISISQLQEQGAAALLEVGSTEVDLQKIARPFSVFKLQADWPGQETTDIPGLGYTVVNKYDAVSISGLELQQYTKDDEKTAFRVIPHGFNAGVFELPNYSPTGRIPGETTKYRETTPRELQIGTPQKNGAAPFEAGVFDREALKKLALQAPLGLYDGAAITLENGAVLETNRLGTGLGVSAPHVIVSLDSAKKFTPDDYVTAVRIKVAGLDNLTREAAQLQIDLVANQIRSLGFGAMVVSGSSTQSIDIYVPDYAFGVTDPLQNQTVADLGWVTQNFTVTGSDNWTSSTISEVAYWVSNSLFVILLLGLSIVIVSVRPQRLRQQSLLRSLGWSFGRRLRWGLSEVFPGVVVIAAGIVASICLATAAQQGAVIALSCLIILLVLGSVPMKPAVLTPAANVLCSRRKIFFLLVLETAVCAVAAVIAAILAQLARWLWSVGATMSLSNAVLQALLPVAFLASGVLCLMLGLQLFSNQNLRQILFLRVRFFYMYLGQSVRSIMLRLLVVASVQMIAASVAIAALLLALKHWYQPDATSLVTLAVCWFAWVLMLINRISQLKPQQLEQY</sequence>
<feature type="transmembrane region" description="Helical" evidence="1">
    <location>
        <begin position="515"/>
        <end position="538"/>
    </location>
</feature>
<feature type="transmembrane region" description="Helical" evidence="1">
    <location>
        <begin position="672"/>
        <end position="693"/>
    </location>
</feature>
<evidence type="ECO:0000313" key="2">
    <source>
        <dbReference type="EMBL" id="MBB4071328.1"/>
    </source>
</evidence>